<feature type="domain" description="Ig-like" evidence="3">
    <location>
        <begin position="164"/>
        <end position="253"/>
    </location>
</feature>
<dbReference type="AlphaFoldDB" id="A0A8W8KTE3"/>
<feature type="compositionally biased region" description="Low complexity" evidence="1">
    <location>
        <begin position="318"/>
        <end position="339"/>
    </location>
</feature>
<feature type="region of interest" description="Disordered" evidence="1">
    <location>
        <begin position="375"/>
        <end position="441"/>
    </location>
</feature>
<evidence type="ECO:0000313" key="4">
    <source>
        <dbReference type="EnsemblMetazoa" id="G25212.1:cds"/>
    </source>
</evidence>
<feature type="chain" id="PRO_5036456989" description="Ig-like domain-containing protein" evidence="2">
    <location>
        <begin position="17"/>
        <end position="465"/>
    </location>
</feature>
<sequence length="465" mass="48393">MAAYILLFLPFLGSLAEVQITVSPSVTLGRDELGVACQYNTSDTAITDVNSIQMYSNASGLLGSEDSKIVSIVYDRSSNAGLISWQHSGIEGRANVSGNVDSPSSSLLHLHVPASNVLCEDGVTYRCEFSVTRSGSPLIQHRDATITVLERPNEVSFSRFSSKPELFSNASLSIYPANTTVTLTCNSTVGSTPEPVQLCYLDGSENSTGYVPFNISSITDSGVMASGACNNRRLLSFEYHLETNDSATFLCMVGGNGTCVDGLLEETYTIRSESGDLYITTEPESSTDVNHTNWTVSVVTEPNSSFGMTTDSNFSGETTKATTHALSTSHASASASASTVDGGEGGSTTISLEPHSTTTLPVTTATAASVNFTAEASSDAVPTSSTSSVSSPLPSSSVSDSSSTTLSTAGVSDSPGPTLAPTTGAQVTFTPGANPTTPSSASKQFKFSVVCFAAITLMNLLLRKN</sequence>
<dbReference type="EnsemblMetazoa" id="G25212.1">
    <property type="protein sequence ID" value="G25212.1:cds"/>
    <property type="gene ID" value="G25212"/>
</dbReference>
<dbReference type="Proteomes" id="UP000005408">
    <property type="component" value="Unassembled WGS sequence"/>
</dbReference>
<organism evidence="4 5">
    <name type="scientific">Magallana gigas</name>
    <name type="common">Pacific oyster</name>
    <name type="synonym">Crassostrea gigas</name>
    <dbReference type="NCBI Taxonomy" id="29159"/>
    <lineage>
        <taxon>Eukaryota</taxon>
        <taxon>Metazoa</taxon>
        <taxon>Spiralia</taxon>
        <taxon>Lophotrochozoa</taxon>
        <taxon>Mollusca</taxon>
        <taxon>Bivalvia</taxon>
        <taxon>Autobranchia</taxon>
        <taxon>Pteriomorphia</taxon>
        <taxon>Ostreida</taxon>
        <taxon>Ostreoidea</taxon>
        <taxon>Ostreidae</taxon>
        <taxon>Magallana</taxon>
    </lineage>
</organism>
<accession>A0A8W8KTE3</accession>
<feature type="compositionally biased region" description="Polar residues" evidence="1">
    <location>
        <begin position="347"/>
        <end position="356"/>
    </location>
</feature>
<reference evidence="4" key="1">
    <citation type="submission" date="2022-08" db="UniProtKB">
        <authorList>
            <consortium name="EnsemblMetazoa"/>
        </authorList>
    </citation>
    <scope>IDENTIFICATION</scope>
    <source>
        <strain evidence="4">05x7-T-G4-1.051#20</strain>
    </source>
</reference>
<feature type="signal peptide" evidence="2">
    <location>
        <begin position="1"/>
        <end position="16"/>
    </location>
</feature>
<dbReference type="PROSITE" id="PS50835">
    <property type="entry name" value="IG_LIKE"/>
    <property type="match status" value="1"/>
</dbReference>
<evidence type="ECO:0000256" key="1">
    <source>
        <dbReference type="SAM" id="MobiDB-lite"/>
    </source>
</evidence>
<dbReference type="InterPro" id="IPR007110">
    <property type="entry name" value="Ig-like_dom"/>
</dbReference>
<evidence type="ECO:0000313" key="5">
    <source>
        <dbReference type="Proteomes" id="UP000005408"/>
    </source>
</evidence>
<feature type="compositionally biased region" description="Low complexity" evidence="1">
    <location>
        <begin position="376"/>
        <end position="409"/>
    </location>
</feature>
<name>A0A8W8KTE3_MAGGI</name>
<feature type="region of interest" description="Disordered" evidence="1">
    <location>
        <begin position="305"/>
        <end position="358"/>
    </location>
</feature>
<evidence type="ECO:0000259" key="3">
    <source>
        <dbReference type="PROSITE" id="PS50835"/>
    </source>
</evidence>
<protein>
    <recommendedName>
        <fullName evidence="3">Ig-like domain-containing protein</fullName>
    </recommendedName>
</protein>
<evidence type="ECO:0000256" key="2">
    <source>
        <dbReference type="SAM" id="SignalP"/>
    </source>
</evidence>
<keyword evidence="2" id="KW-0732">Signal</keyword>
<feature type="compositionally biased region" description="Polar residues" evidence="1">
    <location>
        <begin position="305"/>
        <end position="317"/>
    </location>
</feature>
<feature type="compositionally biased region" description="Polar residues" evidence="1">
    <location>
        <begin position="420"/>
        <end position="441"/>
    </location>
</feature>
<proteinExistence type="predicted"/>
<keyword evidence="5" id="KW-1185">Reference proteome</keyword>